<dbReference type="PANTHER" id="PTHR37218:SF2">
    <property type="entry name" value="COILED-COIL PROTEIN"/>
    <property type="match status" value="1"/>
</dbReference>
<keyword evidence="3" id="KW-1185">Reference proteome</keyword>
<comment type="caution">
    <text evidence="2">The sequence shown here is derived from an EMBL/GenBank/DDBJ whole genome shotgun (WGS) entry which is preliminary data.</text>
</comment>
<evidence type="ECO:0000256" key="1">
    <source>
        <dbReference type="SAM" id="MobiDB-lite"/>
    </source>
</evidence>
<dbReference type="EMBL" id="CAUOFW020009613">
    <property type="protein sequence ID" value="CAK9186494.1"/>
    <property type="molecule type" value="Genomic_DNA"/>
</dbReference>
<feature type="compositionally biased region" description="Pro residues" evidence="1">
    <location>
        <begin position="223"/>
        <end position="234"/>
    </location>
</feature>
<feature type="region of interest" description="Disordered" evidence="1">
    <location>
        <begin position="1"/>
        <end position="125"/>
    </location>
</feature>
<feature type="compositionally biased region" description="Basic and acidic residues" evidence="1">
    <location>
        <begin position="69"/>
        <end position="90"/>
    </location>
</feature>
<feature type="compositionally biased region" description="Basic and acidic residues" evidence="1">
    <location>
        <begin position="53"/>
        <end position="62"/>
    </location>
</feature>
<gene>
    <name evidence="2" type="ORF">ILEXP_LOCUS56989</name>
</gene>
<organism evidence="2 3">
    <name type="scientific">Ilex paraguariensis</name>
    <name type="common">yerba mate</name>
    <dbReference type="NCBI Taxonomy" id="185542"/>
    <lineage>
        <taxon>Eukaryota</taxon>
        <taxon>Viridiplantae</taxon>
        <taxon>Streptophyta</taxon>
        <taxon>Embryophyta</taxon>
        <taxon>Tracheophyta</taxon>
        <taxon>Spermatophyta</taxon>
        <taxon>Magnoliopsida</taxon>
        <taxon>eudicotyledons</taxon>
        <taxon>Gunneridae</taxon>
        <taxon>Pentapetalae</taxon>
        <taxon>asterids</taxon>
        <taxon>campanulids</taxon>
        <taxon>Aquifoliales</taxon>
        <taxon>Aquifoliaceae</taxon>
        <taxon>Ilex</taxon>
    </lineage>
</organism>
<sequence length="234" mass="26405">MVGKGQRRREKNYRAAHGANSRLPPPPDRSSLDAVPSKLRQIMAFTGSSKGSVDVKRNKRGDGGVNGNGDKKLRSEDEYVSKSNGIKREVTGGNLMPQHMDHGDKIVGNNMLEKKKKKRKRKQAEDLRFETVEGFRGSKRREHKKQRLEAMKKKHKKVKAGEDLDFPGRDLIKFGEVVEAPPKLLSFPKASKATHDASQERLRLQAVENYRKRKGWTSRPGIHLPPPMITSPSL</sequence>
<dbReference type="PANTHER" id="PTHR37218">
    <property type="entry name" value="COILED-COIL PROTEIN"/>
    <property type="match status" value="1"/>
</dbReference>
<evidence type="ECO:0000313" key="3">
    <source>
        <dbReference type="Proteomes" id="UP001642360"/>
    </source>
</evidence>
<dbReference type="AlphaFoldDB" id="A0ABC8UZQ8"/>
<feature type="region of interest" description="Disordered" evidence="1">
    <location>
        <begin position="213"/>
        <end position="234"/>
    </location>
</feature>
<proteinExistence type="predicted"/>
<protein>
    <submittedName>
        <fullName evidence="2">Uncharacterized protein</fullName>
    </submittedName>
</protein>
<name>A0ABC8UZQ8_9AQUA</name>
<accession>A0ABC8UZQ8</accession>
<evidence type="ECO:0000313" key="2">
    <source>
        <dbReference type="EMBL" id="CAK9186494.1"/>
    </source>
</evidence>
<feature type="compositionally biased region" description="Basic residues" evidence="1">
    <location>
        <begin position="1"/>
        <end position="11"/>
    </location>
</feature>
<dbReference type="Proteomes" id="UP001642360">
    <property type="component" value="Unassembled WGS sequence"/>
</dbReference>
<reference evidence="2 3" key="1">
    <citation type="submission" date="2024-02" db="EMBL/GenBank/DDBJ databases">
        <authorList>
            <person name="Vignale AGUSTIN F."/>
            <person name="Sosa J E."/>
            <person name="Modenutti C."/>
        </authorList>
    </citation>
    <scope>NUCLEOTIDE SEQUENCE [LARGE SCALE GENOMIC DNA]</scope>
</reference>